<dbReference type="EnsemblPlants" id="OB02G41740.1">
    <property type="protein sequence ID" value="OB02G41740.1"/>
    <property type="gene ID" value="OB02G41740"/>
</dbReference>
<keyword evidence="3" id="KW-1185">Reference proteome</keyword>
<feature type="compositionally biased region" description="Low complexity" evidence="1">
    <location>
        <begin position="145"/>
        <end position="154"/>
    </location>
</feature>
<organism evidence="2">
    <name type="scientific">Oryza brachyantha</name>
    <name type="common">malo sina</name>
    <dbReference type="NCBI Taxonomy" id="4533"/>
    <lineage>
        <taxon>Eukaryota</taxon>
        <taxon>Viridiplantae</taxon>
        <taxon>Streptophyta</taxon>
        <taxon>Embryophyta</taxon>
        <taxon>Tracheophyta</taxon>
        <taxon>Spermatophyta</taxon>
        <taxon>Magnoliopsida</taxon>
        <taxon>Liliopsida</taxon>
        <taxon>Poales</taxon>
        <taxon>Poaceae</taxon>
        <taxon>BOP clade</taxon>
        <taxon>Oryzoideae</taxon>
        <taxon>Oryzeae</taxon>
        <taxon>Oryzinae</taxon>
        <taxon>Oryza</taxon>
    </lineage>
</organism>
<name>J3LHQ7_ORYBR</name>
<evidence type="ECO:0000256" key="1">
    <source>
        <dbReference type="SAM" id="MobiDB-lite"/>
    </source>
</evidence>
<protein>
    <submittedName>
        <fullName evidence="2">Uncharacterized protein</fullName>
    </submittedName>
</protein>
<dbReference type="HOGENOM" id="CLU_1621551_0_0_1"/>
<dbReference type="Proteomes" id="UP000006038">
    <property type="component" value="Unassembled WGS sequence"/>
</dbReference>
<evidence type="ECO:0000313" key="3">
    <source>
        <dbReference type="Proteomes" id="UP000006038"/>
    </source>
</evidence>
<sequence>MVGPYNVGDHLAPGYKWVPIPNPISGSHISIPVQHPSHANPGQAFPNKINRETYVYISPILGCKGFQQTEGDQRDRRRSTGGGGRLQEKGAAEDAKRWRRVTEEVRAEEDDSRRRAGRRMASGRGGRRGKESATGGGERPAEDGAASAASAARTTRAHAGGPKP</sequence>
<proteinExistence type="predicted"/>
<dbReference type="Gramene" id="OB02G41740.1">
    <property type="protein sequence ID" value="OB02G41740.1"/>
    <property type="gene ID" value="OB02G41740"/>
</dbReference>
<reference evidence="2" key="1">
    <citation type="submission" date="2013-04" db="UniProtKB">
        <authorList>
            <consortium name="EnsemblPlants"/>
        </authorList>
    </citation>
    <scope>IDENTIFICATION</scope>
</reference>
<accession>J3LHQ7</accession>
<feature type="region of interest" description="Disordered" evidence="1">
    <location>
        <begin position="65"/>
        <end position="164"/>
    </location>
</feature>
<evidence type="ECO:0000313" key="2">
    <source>
        <dbReference type="EnsemblPlants" id="OB02G41740.1"/>
    </source>
</evidence>
<dbReference type="AlphaFoldDB" id="J3LHQ7"/>
<feature type="compositionally biased region" description="Basic and acidic residues" evidence="1">
    <location>
        <begin position="86"/>
        <end position="105"/>
    </location>
</feature>